<evidence type="ECO:0000256" key="4">
    <source>
        <dbReference type="ARBA" id="ARBA00022452"/>
    </source>
</evidence>
<dbReference type="RefSeq" id="WP_048450545.1">
    <property type="nucleotide sequence ID" value="NZ_LABZ01000055.1"/>
</dbReference>
<evidence type="ECO:0000313" key="14">
    <source>
        <dbReference type="Proteomes" id="UP000036449"/>
    </source>
</evidence>
<dbReference type="InterPro" id="IPR039426">
    <property type="entry name" value="TonB-dep_rcpt-like"/>
</dbReference>
<dbReference type="EMBL" id="LABZ01000055">
    <property type="protein sequence ID" value="KMO43228.1"/>
    <property type="molecule type" value="Genomic_DNA"/>
</dbReference>
<dbReference type="Proteomes" id="UP000036449">
    <property type="component" value="Unassembled WGS sequence"/>
</dbReference>
<dbReference type="AlphaFoldDB" id="A0A0J6TC87"/>
<feature type="domain" description="TonB-dependent receptor-like beta-barrel" evidence="11">
    <location>
        <begin position="280"/>
        <end position="690"/>
    </location>
</feature>
<dbReference type="PATRIC" id="fig|1187852.3.peg.5499"/>
<organism evidence="13 14">
    <name type="scientific">Methylobacterium tarhaniae</name>
    <dbReference type="NCBI Taxonomy" id="1187852"/>
    <lineage>
        <taxon>Bacteria</taxon>
        <taxon>Pseudomonadati</taxon>
        <taxon>Pseudomonadota</taxon>
        <taxon>Alphaproteobacteria</taxon>
        <taxon>Hyphomicrobiales</taxon>
        <taxon>Methylobacteriaceae</taxon>
        <taxon>Methylobacterium</taxon>
    </lineage>
</organism>
<comment type="subcellular location">
    <subcellularLocation>
        <location evidence="1">Cell outer membrane</location>
        <topology evidence="1">Multi-pass membrane protein</topology>
    </subcellularLocation>
</comment>
<dbReference type="SUPFAM" id="SSF56935">
    <property type="entry name" value="Porins"/>
    <property type="match status" value="1"/>
</dbReference>
<proteinExistence type="inferred from homology"/>
<keyword evidence="3" id="KW-0813">Transport</keyword>
<dbReference type="Pfam" id="PF00593">
    <property type="entry name" value="TonB_dep_Rec_b-barrel"/>
    <property type="match status" value="1"/>
</dbReference>
<gene>
    <name evidence="13" type="ORF">VQ03_09045</name>
</gene>
<protein>
    <submittedName>
        <fullName evidence="13">Energy transducer TonB</fullName>
    </submittedName>
</protein>
<keyword evidence="9" id="KW-0998">Cell outer membrane</keyword>
<evidence type="ECO:0000256" key="2">
    <source>
        <dbReference type="ARBA" id="ARBA00009810"/>
    </source>
</evidence>
<dbReference type="GO" id="GO:0009279">
    <property type="term" value="C:cell outer membrane"/>
    <property type="evidence" value="ECO:0007669"/>
    <property type="project" value="UniProtKB-SubCell"/>
</dbReference>
<evidence type="ECO:0000256" key="6">
    <source>
        <dbReference type="ARBA" id="ARBA00023077"/>
    </source>
</evidence>
<evidence type="ECO:0000256" key="5">
    <source>
        <dbReference type="ARBA" id="ARBA00022692"/>
    </source>
</evidence>
<dbReference type="NCBIfam" id="TIGR01783">
    <property type="entry name" value="TonB-siderophor"/>
    <property type="match status" value="1"/>
</dbReference>
<dbReference type="InterPro" id="IPR010105">
    <property type="entry name" value="TonB_sidphr_rcpt"/>
</dbReference>
<name>A0A0J6TC87_9HYPH</name>
<comment type="caution">
    <text evidence="13">The sequence shown here is derived from an EMBL/GenBank/DDBJ whole genome shotgun (WGS) entry which is preliminary data.</text>
</comment>
<dbReference type="InterPro" id="IPR036942">
    <property type="entry name" value="Beta-barrel_TonB_sf"/>
</dbReference>
<evidence type="ECO:0000313" key="13">
    <source>
        <dbReference type="EMBL" id="KMO43228.1"/>
    </source>
</evidence>
<accession>A0A0J6TC87</accession>
<sequence length="721" mass="76922">MQSVSIRTSCTAIVVAGCSLTDPILAAHAENAAQGSEIRLEEISVAGPAAAPGIVPAYAGGQVAQGGRLGLLGNTETTKSPFSVSSYTDKFIRDRQAATASEALALDPSVRATQTTGAPFDSFYIRGFPINENTSGEFAFDGVYGVAPSFRVFTDYAERIEVLKGPSAAISGIAPNGGVGGVINIVPKRAGDDLTRLTLDYGSTARGGGQFDVARRYGANREWGARFVGSLRGGDTPLDRQSETTGVGALALDYQGERFRAWLYLLAQTDRFDAPLRPFLLRAGVPVPRAPDGRLNVSQPWEYSNIDDRGGLLRMEYDLTDQVTLFGDVGGSRTGVERYFASAPTITNVRGDTATTPQFYSLGVDRFTVDGGARAKFETGFVRHAFVVQASRYQEDAARRLPAGRGSYLSNIYDPVLVPFIAPTVIDSRPRLYDSTLTGVSVADTMSVFDERILLTLGVRRQGIEAHNYVSNVGTLASSYDKGATSPLVGIVVRPWQTVSFFGNYIEGLSRGDVAPATATNSGVILAPYVAHQVEAGVKVDAGTIGATFSAFQITRPIGELSPQRRFAQTGEQQVSGLEFSVYGEITPQARILGGLTLLDGVLTRTAFAANVGNVPIGVPRVQLNLGAEWDLPGVPGLTLTGAVIYTGRQFVDTANTQALPDWTRLDLGLRYATAIEGRKTTFRANVLNVTGANYWTGVASFGTFFQGAPRTYLLSMSVDL</sequence>
<dbReference type="CDD" id="cd01347">
    <property type="entry name" value="ligand_gated_channel"/>
    <property type="match status" value="1"/>
</dbReference>
<evidence type="ECO:0000256" key="3">
    <source>
        <dbReference type="ARBA" id="ARBA00022448"/>
    </source>
</evidence>
<dbReference type="GO" id="GO:0015344">
    <property type="term" value="F:siderophore uptake transmembrane transporter activity"/>
    <property type="evidence" value="ECO:0007669"/>
    <property type="project" value="TreeGrafter"/>
</dbReference>
<evidence type="ECO:0000259" key="12">
    <source>
        <dbReference type="Pfam" id="PF07715"/>
    </source>
</evidence>
<evidence type="ECO:0000256" key="1">
    <source>
        <dbReference type="ARBA" id="ARBA00004571"/>
    </source>
</evidence>
<keyword evidence="14" id="KW-1185">Reference proteome</keyword>
<feature type="domain" description="TonB-dependent receptor plug" evidence="12">
    <location>
        <begin position="79"/>
        <end position="179"/>
    </location>
</feature>
<evidence type="ECO:0000256" key="10">
    <source>
        <dbReference type="RuleBase" id="RU003357"/>
    </source>
</evidence>
<keyword evidence="8" id="KW-0675">Receptor</keyword>
<keyword evidence="4" id="KW-1134">Transmembrane beta strand</keyword>
<evidence type="ECO:0000259" key="11">
    <source>
        <dbReference type="Pfam" id="PF00593"/>
    </source>
</evidence>
<dbReference type="GO" id="GO:0038023">
    <property type="term" value="F:signaling receptor activity"/>
    <property type="evidence" value="ECO:0007669"/>
    <property type="project" value="InterPro"/>
</dbReference>
<dbReference type="InterPro" id="IPR012910">
    <property type="entry name" value="Plug_dom"/>
</dbReference>
<dbReference type="GO" id="GO:0015891">
    <property type="term" value="P:siderophore transport"/>
    <property type="evidence" value="ECO:0007669"/>
    <property type="project" value="InterPro"/>
</dbReference>
<dbReference type="Pfam" id="PF07715">
    <property type="entry name" value="Plug"/>
    <property type="match status" value="1"/>
</dbReference>
<dbReference type="PANTHER" id="PTHR32552">
    <property type="entry name" value="FERRICHROME IRON RECEPTOR-RELATED"/>
    <property type="match status" value="1"/>
</dbReference>
<keyword evidence="5" id="KW-0812">Transmembrane</keyword>
<keyword evidence="6 10" id="KW-0798">TonB box</keyword>
<reference evidence="13 14" key="1">
    <citation type="submission" date="2015-03" db="EMBL/GenBank/DDBJ databases">
        <title>Genome sequencing of Methylobacterium tarhaniae DSM 25844.</title>
        <authorList>
            <person name="Chaudhry V."/>
            <person name="Patil P.B."/>
        </authorList>
    </citation>
    <scope>NUCLEOTIDE SEQUENCE [LARGE SCALE GENOMIC DNA]</scope>
    <source>
        <strain evidence="13 14">DSM 25844</strain>
    </source>
</reference>
<dbReference type="PANTHER" id="PTHR32552:SF82">
    <property type="entry name" value="FCUA PROTEIN"/>
    <property type="match status" value="1"/>
</dbReference>
<evidence type="ECO:0000256" key="9">
    <source>
        <dbReference type="ARBA" id="ARBA00023237"/>
    </source>
</evidence>
<dbReference type="PROSITE" id="PS51257">
    <property type="entry name" value="PROKAR_LIPOPROTEIN"/>
    <property type="match status" value="1"/>
</dbReference>
<dbReference type="Gene3D" id="2.170.130.10">
    <property type="entry name" value="TonB-dependent receptor, plug domain"/>
    <property type="match status" value="1"/>
</dbReference>
<dbReference type="InterPro" id="IPR000531">
    <property type="entry name" value="Beta-barrel_TonB"/>
</dbReference>
<dbReference type="Gene3D" id="2.40.170.20">
    <property type="entry name" value="TonB-dependent receptor, beta-barrel domain"/>
    <property type="match status" value="1"/>
</dbReference>
<evidence type="ECO:0000256" key="8">
    <source>
        <dbReference type="ARBA" id="ARBA00023170"/>
    </source>
</evidence>
<keyword evidence="7 10" id="KW-0472">Membrane</keyword>
<dbReference type="InterPro" id="IPR037066">
    <property type="entry name" value="Plug_dom_sf"/>
</dbReference>
<comment type="similarity">
    <text evidence="2 10">Belongs to the TonB-dependent receptor family.</text>
</comment>
<dbReference type="OrthoDB" id="9760333at2"/>
<evidence type="ECO:0000256" key="7">
    <source>
        <dbReference type="ARBA" id="ARBA00023136"/>
    </source>
</evidence>